<organism evidence="1">
    <name type="scientific">marine metagenome</name>
    <dbReference type="NCBI Taxonomy" id="408172"/>
    <lineage>
        <taxon>unclassified sequences</taxon>
        <taxon>metagenomes</taxon>
        <taxon>ecological metagenomes</taxon>
    </lineage>
</organism>
<feature type="non-terminal residue" evidence="1">
    <location>
        <position position="1"/>
    </location>
</feature>
<protein>
    <submittedName>
        <fullName evidence="1">Uncharacterized protein</fullName>
    </submittedName>
</protein>
<reference evidence="1" key="1">
    <citation type="submission" date="2018-05" db="EMBL/GenBank/DDBJ databases">
        <authorList>
            <person name="Lanie J.A."/>
            <person name="Ng W.-L."/>
            <person name="Kazmierczak K.M."/>
            <person name="Andrzejewski T.M."/>
            <person name="Davidsen T.M."/>
            <person name="Wayne K.J."/>
            <person name="Tettelin H."/>
            <person name="Glass J.I."/>
            <person name="Rusch D."/>
            <person name="Podicherti R."/>
            <person name="Tsui H.-C.T."/>
            <person name="Winkler M.E."/>
        </authorList>
    </citation>
    <scope>NUCLEOTIDE SEQUENCE</scope>
</reference>
<evidence type="ECO:0000313" key="1">
    <source>
        <dbReference type="EMBL" id="SVE21323.1"/>
    </source>
</evidence>
<accession>A0A383BNE4</accession>
<dbReference type="EMBL" id="UINC01201818">
    <property type="protein sequence ID" value="SVE21323.1"/>
    <property type="molecule type" value="Genomic_DNA"/>
</dbReference>
<gene>
    <name evidence="1" type="ORF">METZ01_LOCUS474177</name>
</gene>
<dbReference type="AlphaFoldDB" id="A0A383BNE4"/>
<name>A0A383BNE4_9ZZZZ</name>
<proteinExistence type="predicted"/>
<sequence length="46" mass="4821">ELVGGGGSLCGHVAQVRLRSRRLTAGEARTCAANLRAPADFVRLVD</sequence>